<dbReference type="EMBL" id="RQYT01000032">
    <property type="protein sequence ID" value="RRD48681.1"/>
    <property type="molecule type" value="Genomic_DNA"/>
</dbReference>
<keyword evidence="6 12" id="KW-0067">ATP-binding</keyword>
<dbReference type="InterPro" id="IPR027417">
    <property type="entry name" value="P-loop_NTPase"/>
</dbReference>
<dbReference type="PANTHER" id="PTHR43553">
    <property type="entry name" value="HEAVY METAL TRANSPORTER"/>
    <property type="match status" value="1"/>
</dbReference>
<reference evidence="12 13" key="1">
    <citation type="submission" date="2018-11" db="EMBL/GenBank/DDBJ databases">
        <title>Genomes From Bacteria Associated with the Canine Oral Cavity: a Test Case for Automated Genome-Based Taxonomic Assignment.</title>
        <authorList>
            <person name="Coil D.A."/>
            <person name="Jospin G."/>
            <person name="Darling A.E."/>
            <person name="Wallis C."/>
            <person name="Davis I.J."/>
            <person name="Harris S."/>
            <person name="Eisen J.A."/>
            <person name="Holcombe L.J."/>
            <person name="O'Flynn C."/>
        </authorList>
    </citation>
    <scope>NUCLEOTIDE SEQUENCE [LARGE SCALE GENOMIC DNA]</scope>
    <source>
        <strain evidence="12 13">OH2822_COT-296</strain>
    </source>
</reference>
<dbReference type="Pfam" id="PF00005">
    <property type="entry name" value="ABC_tran"/>
    <property type="match status" value="2"/>
</dbReference>
<dbReference type="InterPro" id="IPR003339">
    <property type="entry name" value="ABC/ECF_trnsptr_transmembrane"/>
</dbReference>
<evidence type="ECO:0000313" key="12">
    <source>
        <dbReference type="EMBL" id="RRD48681.1"/>
    </source>
</evidence>
<dbReference type="InterPro" id="IPR017871">
    <property type="entry name" value="ABC_transporter-like_CS"/>
</dbReference>
<dbReference type="GO" id="GO:0043190">
    <property type="term" value="C:ATP-binding cassette (ABC) transporter complex"/>
    <property type="evidence" value="ECO:0007669"/>
    <property type="project" value="TreeGrafter"/>
</dbReference>
<evidence type="ECO:0000259" key="11">
    <source>
        <dbReference type="PROSITE" id="PS50893"/>
    </source>
</evidence>
<comment type="similarity">
    <text evidence="2">Belongs to the ABC transporter superfamily.</text>
</comment>
<dbReference type="Gene3D" id="3.40.50.300">
    <property type="entry name" value="P-loop containing nucleotide triphosphate hydrolases"/>
    <property type="match status" value="2"/>
</dbReference>
<feature type="domain" description="ABC transporter" evidence="11">
    <location>
        <begin position="341"/>
        <end position="575"/>
    </location>
</feature>
<protein>
    <submittedName>
        <fullName evidence="12">ATP-binding cassette domain-containing protein</fullName>
    </submittedName>
</protein>
<evidence type="ECO:0000256" key="5">
    <source>
        <dbReference type="ARBA" id="ARBA00022741"/>
    </source>
</evidence>
<proteinExistence type="inferred from homology"/>
<name>A0A3P1WQZ6_9ACTN</name>
<evidence type="ECO:0000256" key="9">
    <source>
        <dbReference type="SAM" id="MobiDB-lite"/>
    </source>
</evidence>
<dbReference type="CDD" id="cd16914">
    <property type="entry name" value="EcfT"/>
    <property type="match status" value="1"/>
</dbReference>
<feature type="transmembrane region" description="Helical" evidence="10">
    <location>
        <begin position="656"/>
        <end position="677"/>
    </location>
</feature>
<keyword evidence="7 10" id="KW-1133">Transmembrane helix</keyword>
<evidence type="ECO:0000256" key="4">
    <source>
        <dbReference type="ARBA" id="ARBA00022692"/>
    </source>
</evidence>
<dbReference type="GO" id="GO:0042626">
    <property type="term" value="F:ATPase-coupled transmembrane transporter activity"/>
    <property type="evidence" value="ECO:0007669"/>
    <property type="project" value="TreeGrafter"/>
</dbReference>
<keyword evidence="8 10" id="KW-0472">Membrane</keyword>
<dbReference type="InterPro" id="IPR050095">
    <property type="entry name" value="ECF_ABC_transporter_ATP-bd"/>
</dbReference>
<keyword evidence="3" id="KW-0813">Transport</keyword>
<dbReference type="PROSITE" id="PS50893">
    <property type="entry name" value="ABC_TRANSPORTER_2"/>
    <property type="match status" value="2"/>
</dbReference>
<evidence type="ECO:0000256" key="10">
    <source>
        <dbReference type="SAM" id="Phobius"/>
    </source>
</evidence>
<dbReference type="PROSITE" id="PS00211">
    <property type="entry name" value="ABC_TRANSPORTER_1"/>
    <property type="match status" value="2"/>
</dbReference>
<evidence type="ECO:0000313" key="13">
    <source>
        <dbReference type="Proteomes" id="UP000280935"/>
    </source>
</evidence>
<dbReference type="Pfam" id="PF02361">
    <property type="entry name" value="CbiQ"/>
    <property type="match status" value="1"/>
</dbReference>
<feature type="domain" description="ABC transporter" evidence="11">
    <location>
        <begin position="46"/>
        <end position="286"/>
    </location>
</feature>
<dbReference type="InterPro" id="IPR003593">
    <property type="entry name" value="AAA+_ATPase"/>
</dbReference>
<dbReference type="AlphaFoldDB" id="A0A3P1WQZ6"/>
<organism evidence="12 13">
    <name type="scientific">Arachnia propionica</name>
    <dbReference type="NCBI Taxonomy" id="1750"/>
    <lineage>
        <taxon>Bacteria</taxon>
        <taxon>Bacillati</taxon>
        <taxon>Actinomycetota</taxon>
        <taxon>Actinomycetes</taxon>
        <taxon>Propionibacteriales</taxon>
        <taxon>Propionibacteriaceae</taxon>
        <taxon>Arachnia</taxon>
    </lineage>
</organism>
<dbReference type="InterPro" id="IPR003439">
    <property type="entry name" value="ABC_transporter-like_ATP-bd"/>
</dbReference>
<feature type="transmembrane region" description="Helical" evidence="10">
    <location>
        <begin position="831"/>
        <end position="848"/>
    </location>
</feature>
<dbReference type="GO" id="GO:0016887">
    <property type="term" value="F:ATP hydrolysis activity"/>
    <property type="evidence" value="ECO:0007669"/>
    <property type="project" value="InterPro"/>
</dbReference>
<dbReference type="Proteomes" id="UP000280935">
    <property type="component" value="Unassembled WGS sequence"/>
</dbReference>
<evidence type="ECO:0000256" key="1">
    <source>
        <dbReference type="ARBA" id="ARBA00004141"/>
    </source>
</evidence>
<dbReference type="PANTHER" id="PTHR43553:SF21">
    <property type="entry name" value="ABC TRANSPORTER ATP-BINDING PROTEIN MA_1418-RELATED"/>
    <property type="match status" value="1"/>
</dbReference>
<evidence type="ECO:0000256" key="8">
    <source>
        <dbReference type="ARBA" id="ARBA00023136"/>
    </source>
</evidence>
<keyword evidence="4 10" id="KW-0812">Transmembrane</keyword>
<dbReference type="CDD" id="cd03225">
    <property type="entry name" value="ABC_cobalt_CbiO_domain1"/>
    <property type="match status" value="2"/>
</dbReference>
<dbReference type="SMART" id="SM00382">
    <property type="entry name" value="AAA"/>
    <property type="match status" value="2"/>
</dbReference>
<evidence type="ECO:0000256" key="3">
    <source>
        <dbReference type="ARBA" id="ARBA00022448"/>
    </source>
</evidence>
<evidence type="ECO:0000256" key="6">
    <source>
        <dbReference type="ARBA" id="ARBA00022840"/>
    </source>
</evidence>
<evidence type="ECO:0000256" key="7">
    <source>
        <dbReference type="ARBA" id="ARBA00022989"/>
    </source>
</evidence>
<comment type="subcellular location">
    <subcellularLocation>
        <location evidence="1">Membrane</location>
        <topology evidence="1">Multi-pass membrane protein</topology>
    </subcellularLocation>
</comment>
<accession>A0A3P1WQZ6</accession>
<feature type="region of interest" description="Disordered" evidence="9">
    <location>
        <begin position="1"/>
        <end position="28"/>
    </location>
</feature>
<gene>
    <name evidence="12" type="ORF">EII35_11575</name>
</gene>
<comment type="caution">
    <text evidence="12">The sequence shown here is derived from an EMBL/GenBank/DDBJ whole genome shotgun (WGS) entry which is preliminary data.</text>
</comment>
<dbReference type="SUPFAM" id="SSF52540">
    <property type="entry name" value="P-loop containing nucleoside triphosphate hydrolases"/>
    <property type="match status" value="2"/>
</dbReference>
<keyword evidence="5" id="KW-0547">Nucleotide-binding</keyword>
<dbReference type="OrthoDB" id="501320at2"/>
<dbReference type="GO" id="GO:0005524">
    <property type="term" value="F:ATP binding"/>
    <property type="evidence" value="ECO:0007669"/>
    <property type="project" value="UniProtKB-KW"/>
</dbReference>
<feature type="compositionally biased region" description="Basic residues" evidence="9">
    <location>
        <begin position="1"/>
        <end position="11"/>
    </location>
</feature>
<evidence type="ECO:0000256" key="2">
    <source>
        <dbReference type="ARBA" id="ARBA00005417"/>
    </source>
</evidence>
<dbReference type="InterPro" id="IPR015856">
    <property type="entry name" value="ABC_transpr_CbiO/EcfA_su"/>
</dbReference>
<sequence length="865" mass="93421">MLRRRRRHPHGGSRAAQGRGRGHHPLTMPYTVSQERTTTDVLPALARCIEVGVRHEGRGSWHPGATTLELTPGRLMALIGPSGCGKSSLTLTLNGLVPHSVPSAYRGSVLVRGQEVADQEIRDLATTVAMVLQDPDSQIITTSVLDEVCWGLCNLCLPVDEIRERASEALIRVGLIDQASRNPWELSGGQRQRLVLAAALAMRPALLVLDEPTANIDPATGEALYQLLADETRRGTAVLVVEHDLDPIIGHVDEVIALDTTGATLAQGTPRKVFNEHRDALLAAGINLPTCVQLSQRIPELDGALTLTEGISALRSHPGARTRLREHIATMGRAIPDGMGLEVTGLTLRLSRDDTVPPVLDGVDLQIPSGAVTAVVGVNGAGKSTLLRCLSGLHPGTRIEACATPTGELTLTCPDQRVGHVFQNPQHQFLHPTLRDELAHSGRVNRAPDDEVRAEVDHLLAELGLTDMQDLSPFLLSGGQQRRLSVATALSEGREILCLDEPTFGQDAASTRVLMGLLSRAADRGTTIVMATHDLSLVLEHAAHVVVLHEGRVRAAGDPVTVLGQPVIAECGLTPPPVMRLAEATPTVAATSLDSTAASLPEPTPSPLGPLTLFLGLLPALILVPLTTRHEFPLVMLTLASLFLLWRGRGRIHHRVALVAVLWLVAGMLTWSGMASYRFDLHGHHPPVGIGPFQIDGGQWRSGLRTGLRVPAVLALVLVSGTLTCPQDLLRSLTRTFRLPVRIGHAGMAAVAFLERFRTEHRVIRQARRMRGSRAPRWLEPAVVWAGSTIPLLVSAVRHAERVSMAMDARAFGAHPHRTELTENRWRGRDTVVLLSLWAGTLLIALLLHHFDLLGRIGLDYTNRG</sequence>